<evidence type="ECO:0000313" key="3">
    <source>
        <dbReference type="EMBL" id="MBF4808084.1"/>
    </source>
</evidence>
<dbReference type="GO" id="GO:0008237">
    <property type="term" value="F:metallopeptidase activity"/>
    <property type="evidence" value="ECO:0007669"/>
    <property type="project" value="InterPro"/>
</dbReference>
<dbReference type="AlphaFoldDB" id="A0A930YPV9"/>
<protein>
    <recommendedName>
        <fullName evidence="2">Metalloprotease TldD/E C-terminal domain-containing protein</fullName>
    </recommendedName>
</protein>
<name>A0A930YPV9_9ACTN</name>
<dbReference type="InterPro" id="IPR051463">
    <property type="entry name" value="Peptidase_U62_metallo"/>
</dbReference>
<dbReference type="InterPro" id="IPR036059">
    <property type="entry name" value="TldD/PmbA_sf"/>
</dbReference>
<dbReference type="PANTHER" id="PTHR30624">
    <property type="entry name" value="UNCHARACTERIZED PROTEIN TLDD AND PMBA"/>
    <property type="match status" value="1"/>
</dbReference>
<dbReference type="InterPro" id="IPR045569">
    <property type="entry name" value="Metalloprtase-TldD/E_C"/>
</dbReference>
<comment type="caution">
    <text evidence="3">The sequence shown here is derived from an EMBL/GenBank/DDBJ whole genome shotgun (WGS) entry which is preliminary data.</text>
</comment>
<comment type="similarity">
    <text evidence="1">Belongs to the peptidase U62 family.</text>
</comment>
<reference evidence="3" key="1">
    <citation type="submission" date="2020-04" db="EMBL/GenBank/DDBJ databases">
        <title>Deep metagenomics examines the oral microbiome during advanced dental caries in children, revealing novel taxa and co-occurrences with host molecules.</title>
        <authorList>
            <person name="Baker J.L."/>
            <person name="Morton J.T."/>
            <person name="Dinis M."/>
            <person name="Alvarez R."/>
            <person name="Tran N.C."/>
            <person name="Knight R."/>
            <person name="Edlund A."/>
        </authorList>
    </citation>
    <scope>NUCLEOTIDE SEQUENCE</scope>
    <source>
        <strain evidence="3">JCVI_38_bin.5</strain>
    </source>
</reference>
<evidence type="ECO:0000259" key="2">
    <source>
        <dbReference type="Pfam" id="PF19289"/>
    </source>
</evidence>
<dbReference type="SUPFAM" id="SSF111283">
    <property type="entry name" value="Putative modulator of DNA gyrase, PmbA/TldD"/>
    <property type="match status" value="1"/>
</dbReference>
<feature type="domain" description="Metalloprotease TldD/E C-terminal" evidence="2">
    <location>
        <begin position="20"/>
        <end position="152"/>
    </location>
</feature>
<accession>A0A930YPV9</accession>
<dbReference type="PANTHER" id="PTHR30624:SF0">
    <property type="entry name" value="METALLOPROTEASE SLR0863"/>
    <property type="match status" value="1"/>
</dbReference>
<dbReference type="Proteomes" id="UP000698335">
    <property type="component" value="Unassembled WGS sequence"/>
</dbReference>
<dbReference type="GO" id="GO:0005829">
    <property type="term" value="C:cytosol"/>
    <property type="evidence" value="ECO:0007669"/>
    <property type="project" value="TreeGrafter"/>
</dbReference>
<proteinExistence type="inferred from homology"/>
<evidence type="ECO:0000313" key="4">
    <source>
        <dbReference type="Proteomes" id="UP000698335"/>
    </source>
</evidence>
<organism evidence="3 4">
    <name type="scientific">Lancefieldella rimae</name>
    <dbReference type="NCBI Taxonomy" id="1383"/>
    <lineage>
        <taxon>Bacteria</taxon>
        <taxon>Bacillati</taxon>
        <taxon>Actinomycetota</taxon>
        <taxon>Coriobacteriia</taxon>
        <taxon>Coriobacteriales</taxon>
        <taxon>Atopobiaceae</taxon>
        <taxon>Lancefieldella</taxon>
    </lineage>
</organism>
<sequence>MEYYFSHKNHPLIGDVAAPKLLQEYVSIIDYGGIRGSGYVSIDDEESDACKTYIIQEGCVSELLTNSHYARLRHQSVSSGNARSKSIYNPNPIRMTTTYMDRGNQSVEALFGSVDEGIYIETSQGAFLSGKFYLILRRAYQIRGGKIERPVFNLLYQWTCERASL</sequence>
<gene>
    <name evidence="3" type="ORF">HXK26_05260</name>
</gene>
<dbReference type="Pfam" id="PF19289">
    <property type="entry name" value="PmbA_TldD_3rd"/>
    <property type="match status" value="1"/>
</dbReference>
<dbReference type="GO" id="GO:0006508">
    <property type="term" value="P:proteolysis"/>
    <property type="evidence" value="ECO:0007669"/>
    <property type="project" value="InterPro"/>
</dbReference>
<evidence type="ECO:0000256" key="1">
    <source>
        <dbReference type="ARBA" id="ARBA00005836"/>
    </source>
</evidence>
<dbReference type="EMBL" id="JABZGW010000221">
    <property type="protein sequence ID" value="MBF4808084.1"/>
    <property type="molecule type" value="Genomic_DNA"/>
</dbReference>